<comment type="function">
    <text evidence="10">Potassium transporter.</text>
</comment>
<feature type="transmembrane region" description="Helical" evidence="10">
    <location>
        <begin position="449"/>
        <end position="470"/>
    </location>
</feature>
<feature type="transmembrane region" description="Helical" evidence="10">
    <location>
        <begin position="251"/>
        <end position="271"/>
    </location>
</feature>
<evidence type="ECO:0000256" key="8">
    <source>
        <dbReference type="ARBA" id="ARBA00023065"/>
    </source>
</evidence>
<comment type="subcellular location">
    <subcellularLocation>
        <location evidence="1">Cell membrane</location>
        <topology evidence="1">Multi-pass membrane protein</topology>
    </subcellularLocation>
    <subcellularLocation>
        <location evidence="10">Membrane</location>
        <topology evidence="10">Multi-pass membrane protein</topology>
    </subcellularLocation>
</comment>
<evidence type="ECO:0000256" key="2">
    <source>
        <dbReference type="ARBA" id="ARBA00008440"/>
    </source>
</evidence>
<evidence type="ECO:0000256" key="1">
    <source>
        <dbReference type="ARBA" id="ARBA00004651"/>
    </source>
</evidence>
<evidence type="ECO:0000256" key="11">
    <source>
        <dbReference type="SAM" id="MobiDB-lite"/>
    </source>
</evidence>
<evidence type="ECO:0000256" key="7">
    <source>
        <dbReference type="ARBA" id="ARBA00022989"/>
    </source>
</evidence>
<evidence type="ECO:0000313" key="14">
    <source>
        <dbReference type="Proteomes" id="UP000504603"/>
    </source>
</evidence>
<dbReference type="Proteomes" id="UP000504603">
    <property type="component" value="Unplaced"/>
</dbReference>
<dbReference type="InterPro" id="IPR053951">
    <property type="entry name" value="K_trans_N"/>
</dbReference>
<feature type="transmembrane region" description="Helical" evidence="10">
    <location>
        <begin position="328"/>
        <end position="348"/>
    </location>
</feature>
<evidence type="ECO:0000256" key="6">
    <source>
        <dbReference type="ARBA" id="ARBA00022958"/>
    </source>
</evidence>
<evidence type="ECO:0000256" key="3">
    <source>
        <dbReference type="ARBA" id="ARBA00022448"/>
    </source>
</evidence>
<proteinExistence type="inferred from homology"/>
<dbReference type="Pfam" id="PF22776">
    <property type="entry name" value="K_trans_C"/>
    <property type="match status" value="1"/>
</dbReference>
<evidence type="ECO:0000259" key="12">
    <source>
        <dbReference type="Pfam" id="PF02705"/>
    </source>
</evidence>
<feature type="transmembrane region" description="Helical" evidence="10">
    <location>
        <begin position="220"/>
        <end position="239"/>
    </location>
</feature>
<dbReference type="GO" id="GO:0015079">
    <property type="term" value="F:potassium ion transmembrane transporter activity"/>
    <property type="evidence" value="ECO:0007669"/>
    <property type="project" value="UniProtKB-UniRule"/>
</dbReference>
<feature type="transmembrane region" description="Helical" evidence="10">
    <location>
        <begin position="96"/>
        <end position="122"/>
    </location>
</feature>
<dbReference type="KEGG" id="mcha:111024901"/>
<evidence type="ECO:0000256" key="4">
    <source>
        <dbReference type="ARBA" id="ARBA00022538"/>
    </source>
</evidence>
<feature type="region of interest" description="Disordered" evidence="11">
    <location>
        <begin position="1"/>
        <end position="23"/>
    </location>
</feature>
<feature type="domain" description="K+ potassium transporter integral membrane" evidence="12">
    <location>
        <begin position="62"/>
        <end position="543"/>
    </location>
</feature>
<evidence type="ECO:0000259" key="13">
    <source>
        <dbReference type="Pfam" id="PF22776"/>
    </source>
</evidence>
<comment type="similarity">
    <text evidence="2 10">Belongs to the HAK/KUP transporter (TC 2.A.72.3) family.</text>
</comment>
<feature type="transmembrane region" description="Helical" evidence="10">
    <location>
        <begin position="368"/>
        <end position="395"/>
    </location>
</feature>
<gene>
    <name evidence="15" type="primary">LOC111024901</name>
</gene>
<dbReference type="PANTHER" id="PTHR30540">
    <property type="entry name" value="OSMOTIC STRESS POTASSIUM TRANSPORTER"/>
    <property type="match status" value="1"/>
</dbReference>
<evidence type="ECO:0000256" key="10">
    <source>
        <dbReference type="RuleBase" id="RU321113"/>
    </source>
</evidence>
<dbReference type="AlphaFoldDB" id="A0A6J1DX61"/>
<accession>A0A6J1DX61</accession>
<dbReference type="OrthoDB" id="504708at2759"/>
<keyword evidence="7 10" id="KW-1133">Transmembrane helix</keyword>
<reference evidence="15" key="1">
    <citation type="submission" date="2025-08" db="UniProtKB">
        <authorList>
            <consortium name="RefSeq"/>
        </authorList>
    </citation>
    <scope>IDENTIFICATION</scope>
    <source>
        <strain evidence="15">OHB3-1</strain>
    </source>
</reference>
<feature type="compositionally biased region" description="Low complexity" evidence="11">
    <location>
        <begin position="689"/>
        <end position="698"/>
    </location>
</feature>
<keyword evidence="6 10" id="KW-0630">Potassium</keyword>
<feature type="compositionally biased region" description="Low complexity" evidence="11">
    <location>
        <begin position="707"/>
        <end position="723"/>
    </location>
</feature>
<feature type="transmembrane region" description="Helical" evidence="10">
    <location>
        <begin position="181"/>
        <end position="200"/>
    </location>
</feature>
<dbReference type="Pfam" id="PF02705">
    <property type="entry name" value="K_trans"/>
    <property type="match status" value="1"/>
</dbReference>
<dbReference type="GO" id="GO:0005886">
    <property type="term" value="C:plasma membrane"/>
    <property type="evidence" value="ECO:0007669"/>
    <property type="project" value="UniProtKB-SubCell"/>
</dbReference>
<feature type="region of interest" description="Disordered" evidence="11">
    <location>
        <begin position="671"/>
        <end position="723"/>
    </location>
</feature>
<evidence type="ECO:0000313" key="15">
    <source>
        <dbReference type="RefSeq" id="XP_022158412.1"/>
    </source>
</evidence>
<feature type="transmembrane region" description="Helical" evidence="10">
    <location>
        <begin position="425"/>
        <end position="443"/>
    </location>
</feature>
<dbReference type="GeneID" id="111024901"/>
<organism evidence="14 15">
    <name type="scientific">Momordica charantia</name>
    <name type="common">Bitter gourd</name>
    <name type="synonym">Balsam pear</name>
    <dbReference type="NCBI Taxonomy" id="3673"/>
    <lineage>
        <taxon>Eukaryota</taxon>
        <taxon>Viridiplantae</taxon>
        <taxon>Streptophyta</taxon>
        <taxon>Embryophyta</taxon>
        <taxon>Tracheophyta</taxon>
        <taxon>Spermatophyta</taxon>
        <taxon>Magnoliopsida</taxon>
        <taxon>eudicotyledons</taxon>
        <taxon>Gunneridae</taxon>
        <taxon>Pentapetalae</taxon>
        <taxon>rosids</taxon>
        <taxon>fabids</taxon>
        <taxon>Cucurbitales</taxon>
        <taxon>Cucurbitaceae</taxon>
        <taxon>Momordiceae</taxon>
        <taxon>Momordica</taxon>
    </lineage>
</organism>
<keyword evidence="5 10" id="KW-0812">Transmembrane</keyword>
<dbReference type="PANTHER" id="PTHR30540:SF94">
    <property type="entry name" value="POTASSIUM TRANSPORTER 5"/>
    <property type="match status" value="1"/>
</dbReference>
<dbReference type="RefSeq" id="XP_022158412.1">
    <property type="nucleotide sequence ID" value="XM_022302720.1"/>
</dbReference>
<sequence length="816" mass="90115">MAEEKVSEANANNGAQEKNLRGRKSSWATLRRVDSLNLEAGRFPAAAAHQLSGLSWQRTLSLAFQSVGVVYGDIGTSPLYVYASTFTNGIKNTDDVIGVLSLIIYTIALVPLLKYVFIVLWANDNGDGGTFALYSLLCRYAKVGLIPNQQPEDRELSNYQLVAPSNLRRSQKVKEKLENSAAVKIALFLVTIAGTSMVIGDGVLTPCISVLSAVSGINSLGTDAVVGISVAILIILFSIQRFGTDKVGFSFAPIILVWFSFIGGIGLYNLFKHDPAVLKAFNPKYIFDYFRRNGKQAWISLGGVFLCITGTEAMFADLGHFNVRAIQISFSSIVFPALIAAYTGQAAYLRKFPGHVLNTFYDSIPDPLYWPTFVVAVAASIIASQAMISGAFAIISQSLSLGCFPRVKVVHTSHKYEGQVYIPEINYLLMLACVIVTVAFRTTENIGHAYGIAVVSVMIMTTAMVSLIMVVIWKTSIWLIAAFFLVFGAIELLYFSSVLYKFTQGGFLPLVLAFFLMAVMVVWHYVHRERYMFELRNKVSNSFITELANNHEVNRIPGIGLLYSELVQGIPPIFPHFITSIPSVHSVIVFVSIKSIPISKVTPGERFLFRQVEPREYHMFRCVVRYGYKDVIIGSAEFERQLVDSLKEFIRQEHIMLEGIPNLFVEQPTLSNQQNTTRSGKLEAKTKVKASSSSSATVHVEGTLPEGGSQSRGSSGSIQSFNASKSRSSSNAIVQVVAPLAEGVEEEMEFVERAMKKGVVYLLGEAEVVADPKSSLLKKMVVNYAYSFLRKNFRQGENVLEIPHTRLLRVGMTYEI</sequence>
<keyword evidence="9 10" id="KW-0472">Membrane</keyword>
<comment type="caution">
    <text evidence="10">Lacks conserved residue(s) required for the propagation of feature annotation.</text>
</comment>
<dbReference type="InterPro" id="IPR003855">
    <property type="entry name" value="K+_transporter"/>
</dbReference>
<name>A0A6J1DX61_MOMCH</name>
<keyword evidence="4 10" id="KW-0633">Potassium transport</keyword>
<evidence type="ECO:0000256" key="9">
    <source>
        <dbReference type="ARBA" id="ARBA00023136"/>
    </source>
</evidence>
<feature type="transmembrane region" description="Helical" evidence="10">
    <location>
        <begin position="297"/>
        <end position="316"/>
    </location>
</feature>
<keyword evidence="14" id="KW-1185">Reference proteome</keyword>
<dbReference type="InterPro" id="IPR053952">
    <property type="entry name" value="K_trans_C"/>
</dbReference>
<protein>
    <recommendedName>
        <fullName evidence="10">Potassium transporter</fullName>
    </recommendedName>
</protein>
<feature type="transmembrane region" description="Helical" evidence="10">
    <location>
        <begin position="477"/>
        <end position="495"/>
    </location>
</feature>
<dbReference type="NCBIfam" id="TIGR00794">
    <property type="entry name" value="kup"/>
    <property type="match status" value="1"/>
</dbReference>
<keyword evidence="3" id="KW-0813">Transport</keyword>
<evidence type="ECO:0000256" key="5">
    <source>
        <dbReference type="ARBA" id="ARBA00022692"/>
    </source>
</evidence>
<keyword evidence="8 10" id="KW-0406">Ion transport</keyword>
<feature type="domain" description="K+ potassium transporter C-terminal" evidence="13">
    <location>
        <begin position="557"/>
        <end position="816"/>
    </location>
</feature>
<feature type="transmembrane region" description="Helical" evidence="10">
    <location>
        <begin position="507"/>
        <end position="526"/>
    </location>
</feature>